<dbReference type="RefSeq" id="WP_285967647.1">
    <property type="nucleotide sequence ID" value="NZ_CP127294.1"/>
</dbReference>
<dbReference type="AlphaFoldDB" id="A0A9Y2MQ72"/>
<keyword evidence="2" id="KW-1185">Reference proteome</keyword>
<accession>A0A9Y2MQ72</accession>
<proteinExistence type="predicted"/>
<gene>
    <name evidence="1" type="ORF">QRX50_36570</name>
</gene>
<protein>
    <submittedName>
        <fullName evidence="1">Uncharacterized protein</fullName>
    </submittedName>
</protein>
<evidence type="ECO:0000313" key="2">
    <source>
        <dbReference type="Proteomes" id="UP001236014"/>
    </source>
</evidence>
<organism evidence="1 2">
    <name type="scientific">Amycolatopsis carbonis</name>
    <dbReference type="NCBI Taxonomy" id="715471"/>
    <lineage>
        <taxon>Bacteria</taxon>
        <taxon>Bacillati</taxon>
        <taxon>Actinomycetota</taxon>
        <taxon>Actinomycetes</taxon>
        <taxon>Pseudonocardiales</taxon>
        <taxon>Pseudonocardiaceae</taxon>
        <taxon>Amycolatopsis</taxon>
    </lineage>
</organism>
<evidence type="ECO:0000313" key="1">
    <source>
        <dbReference type="EMBL" id="WIX76900.1"/>
    </source>
</evidence>
<dbReference type="KEGG" id="acab:QRX50_36570"/>
<sequence>MTRLVSPLALPGRIVAPTSVVASSPVPKGLPLLRDLGAAGGPRLSIAVMYGGGRLQDRGAVAALGWSPGDRPLITLVKTS</sequence>
<reference evidence="1 2" key="1">
    <citation type="submission" date="2023-06" db="EMBL/GenBank/DDBJ databases">
        <authorList>
            <person name="Oyuntsetseg B."/>
            <person name="Kim S.B."/>
        </authorList>
    </citation>
    <scope>NUCLEOTIDE SEQUENCE [LARGE SCALE GENOMIC DNA]</scope>
    <source>
        <strain evidence="1 2">2-15</strain>
    </source>
</reference>
<dbReference type="Proteomes" id="UP001236014">
    <property type="component" value="Chromosome"/>
</dbReference>
<dbReference type="EMBL" id="CP127294">
    <property type="protein sequence ID" value="WIX76900.1"/>
    <property type="molecule type" value="Genomic_DNA"/>
</dbReference>
<name>A0A9Y2MQ72_9PSEU</name>